<reference evidence="2" key="1">
    <citation type="journal article" date="2019" name="Int. J. Syst. Evol. Microbiol.">
        <title>The Global Catalogue of Microorganisms (GCM) 10K type strain sequencing project: providing services to taxonomists for standard genome sequencing and annotation.</title>
        <authorList>
            <consortium name="The Broad Institute Genomics Platform"/>
            <consortium name="The Broad Institute Genome Sequencing Center for Infectious Disease"/>
            <person name="Wu L."/>
            <person name="Ma J."/>
        </authorList>
    </citation>
    <scope>NUCLEOTIDE SEQUENCE [LARGE SCALE GENOMIC DNA]</scope>
    <source>
        <strain evidence="2">JCM 17805</strain>
    </source>
</reference>
<dbReference type="EMBL" id="BAABFL010000081">
    <property type="protein sequence ID" value="GAA4648592.1"/>
    <property type="molecule type" value="Genomic_DNA"/>
</dbReference>
<dbReference type="RefSeq" id="WP_345194258.1">
    <property type="nucleotide sequence ID" value="NZ_BAABFL010000081.1"/>
</dbReference>
<protein>
    <recommendedName>
        <fullName evidence="3">DNA-binding protein</fullName>
    </recommendedName>
</protein>
<evidence type="ECO:0000313" key="1">
    <source>
        <dbReference type="EMBL" id="GAA4648592.1"/>
    </source>
</evidence>
<evidence type="ECO:0008006" key="3">
    <source>
        <dbReference type="Google" id="ProtNLM"/>
    </source>
</evidence>
<name>A0ABP8UYB1_9GAMM</name>
<organism evidence="1 2">
    <name type="scientific">Kistimonas scapharcae</name>
    <dbReference type="NCBI Taxonomy" id="1036133"/>
    <lineage>
        <taxon>Bacteria</taxon>
        <taxon>Pseudomonadati</taxon>
        <taxon>Pseudomonadota</taxon>
        <taxon>Gammaproteobacteria</taxon>
        <taxon>Oceanospirillales</taxon>
        <taxon>Endozoicomonadaceae</taxon>
        <taxon>Kistimonas</taxon>
    </lineage>
</organism>
<gene>
    <name evidence="1" type="ORF">GCM10023116_08610</name>
</gene>
<proteinExistence type="predicted"/>
<accession>A0ABP8UYB1</accession>
<sequence>MMTTATTRTPALPDWVSLHRTAALTGYSVKALQHKIDKGQLPQGLVWKIGPGRRRQIHLPRFMLWLQGRLKY</sequence>
<evidence type="ECO:0000313" key="2">
    <source>
        <dbReference type="Proteomes" id="UP001500604"/>
    </source>
</evidence>
<dbReference type="Proteomes" id="UP001500604">
    <property type="component" value="Unassembled WGS sequence"/>
</dbReference>
<keyword evidence="2" id="KW-1185">Reference proteome</keyword>
<comment type="caution">
    <text evidence="1">The sequence shown here is derived from an EMBL/GenBank/DDBJ whole genome shotgun (WGS) entry which is preliminary data.</text>
</comment>